<organism evidence="13 14">
    <name type="scientific">Paenibacillus oceani</name>
    <dbReference type="NCBI Taxonomy" id="2772510"/>
    <lineage>
        <taxon>Bacteria</taxon>
        <taxon>Bacillati</taxon>
        <taxon>Bacillota</taxon>
        <taxon>Bacilli</taxon>
        <taxon>Bacillales</taxon>
        <taxon>Paenibacillaceae</taxon>
        <taxon>Paenibacillus</taxon>
    </lineage>
</organism>
<protein>
    <recommendedName>
        <fullName evidence="2">histidine kinase</fullName>
        <ecNumber evidence="2">2.7.13.3</ecNumber>
    </recommendedName>
</protein>
<evidence type="ECO:0000313" key="14">
    <source>
        <dbReference type="Proteomes" id="UP000639396"/>
    </source>
</evidence>
<feature type="domain" description="Histidine kinase" evidence="10">
    <location>
        <begin position="421"/>
        <end position="626"/>
    </location>
</feature>
<dbReference type="PROSITE" id="PS50113">
    <property type="entry name" value="PAC"/>
    <property type="match status" value="2"/>
</dbReference>
<dbReference type="InterPro" id="IPR013655">
    <property type="entry name" value="PAS_fold_3"/>
</dbReference>
<dbReference type="RefSeq" id="WP_190932507.1">
    <property type="nucleotide sequence ID" value="NZ_JACXJA010000077.1"/>
</dbReference>
<evidence type="ECO:0000256" key="3">
    <source>
        <dbReference type="ARBA" id="ARBA00022553"/>
    </source>
</evidence>
<dbReference type="PRINTS" id="PR00344">
    <property type="entry name" value="BCTRLSENSOR"/>
</dbReference>
<keyword evidence="3" id="KW-0597">Phosphoprotein</keyword>
<feature type="domain" description="PAS" evidence="11">
    <location>
        <begin position="10"/>
        <end position="80"/>
    </location>
</feature>
<dbReference type="InterPro" id="IPR036097">
    <property type="entry name" value="HisK_dim/P_sf"/>
</dbReference>
<dbReference type="SMART" id="SM00091">
    <property type="entry name" value="PAS"/>
    <property type="match status" value="3"/>
</dbReference>
<name>A0A927CF24_9BACL</name>
<comment type="catalytic activity">
    <reaction evidence="1">
        <text>ATP + protein L-histidine = ADP + protein N-phospho-L-histidine.</text>
        <dbReference type="EC" id="2.7.13.3"/>
    </reaction>
</comment>
<keyword evidence="8" id="KW-0749">Sporulation</keyword>
<dbReference type="GO" id="GO:0030435">
    <property type="term" value="P:sporulation resulting in formation of a cellular spore"/>
    <property type="evidence" value="ECO:0007669"/>
    <property type="project" value="UniProtKB-KW"/>
</dbReference>
<dbReference type="EMBL" id="JACXJA010000077">
    <property type="protein sequence ID" value="MBD2866894.1"/>
    <property type="molecule type" value="Genomic_DNA"/>
</dbReference>
<evidence type="ECO:0000256" key="6">
    <source>
        <dbReference type="ARBA" id="ARBA00022777"/>
    </source>
</evidence>
<dbReference type="InterPro" id="IPR000700">
    <property type="entry name" value="PAS-assoc_C"/>
</dbReference>
<dbReference type="Gene3D" id="3.30.565.10">
    <property type="entry name" value="Histidine kinase-like ATPase, C-terminal domain"/>
    <property type="match status" value="1"/>
</dbReference>
<dbReference type="InterPro" id="IPR005467">
    <property type="entry name" value="His_kinase_dom"/>
</dbReference>
<evidence type="ECO:0000313" key="13">
    <source>
        <dbReference type="EMBL" id="MBD2866894.1"/>
    </source>
</evidence>
<keyword evidence="6" id="KW-0418">Kinase</keyword>
<dbReference type="PROSITE" id="PS50112">
    <property type="entry name" value="PAS"/>
    <property type="match status" value="3"/>
</dbReference>
<keyword evidence="4" id="KW-0808">Transferase</keyword>
<dbReference type="Pfam" id="PF08447">
    <property type="entry name" value="PAS_3"/>
    <property type="match status" value="2"/>
</dbReference>
<accession>A0A927CF24</accession>
<dbReference type="InterPro" id="IPR004358">
    <property type="entry name" value="Sig_transdc_His_kin-like_C"/>
</dbReference>
<feature type="domain" description="PAC" evidence="12">
    <location>
        <begin position="228"/>
        <end position="280"/>
    </location>
</feature>
<dbReference type="GO" id="GO:0000155">
    <property type="term" value="F:phosphorelay sensor kinase activity"/>
    <property type="evidence" value="ECO:0007669"/>
    <property type="project" value="InterPro"/>
</dbReference>
<dbReference type="PROSITE" id="PS50109">
    <property type="entry name" value="HIS_KIN"/>
    <property type="match status" value="1"/>
</dbReference>
<keyword evidence="14" id="KW-1185">Reference proteome</keyword>
<evidence type="ECO:0000259" key="11">
    <source>
        <dbReference type="PROSITE" id="PS50112"/>
    </source>
</evidence>
<dbReference type="InterPro" id="IPR035965">
    <property type="entry name" value="PAS-like_dom_sf"/>
</dbReference>
<evidence type="ECO:0000256" key="5">
    <source>
        <dbReference type="ARBA" id="ARBA00022741"/>
    </source>
</evidence>
<dbReference type="Proteomes" id="UP000639396">
    <property type="component" value="Unassembled WGS sequence"/>
</dbReference>
<dbReference type="Pfam" id="PF00512">
    <property type="entry name" value="HisKA"/>
    <property type="match status" value="1"/>
</dbReference>
<dbReference type="SUPFAM" id="SSF47384">
    <property type="entry name" value="Homodimeric domain of signal transducing histidine kinase"/>
    <property type="match status" value="1"/>
</dbReference>
<dbReference type="CDD" id="cd00075">
    <property type="entry name" value="HATPase"/>
    <property type="match status" value="1"/>
</dbReference>
<dbReference type="NCBIfam" id="TIGR00229">
    <property type="entry name" value="sensory_box"/>
    <property type="match status" value="3"/>
</dbReference>
<dbReference type="AlphaFoldDB" id="A0A927CF24"/>
<dbReference type="GO" id="GO:0005524">
    <property type="term" value="F:ATP binding"/>
    <property type="evidence" value="ECO:0007669"/>
    <property type="project" value="UniProtKB-KW"/>
</dbReference>
<evidence type="ECO:0000256" key="9">
    <source>
        <dbReference type="ARBA" id="ARBA00023012"/>
    </source>
</evidence>
<dbReference type="CDD" id="cd00082">
    <property type="entry name" value="HisKA"/>
    <property type="match status" value="1"/>
</dbReference>
<keyword evidence="7" id="KW-0067">ATP-binding</keyword>
<keyword evidence="9" id="KW-0902">Two-component regulatory system</keyword>
<dbReference type="EC" id="2.7.13.3" evidence="2"/>
<gene>
    <name evidence="13" type="ORF">IDH45_33505</name>
</gene>
<keyword evidence="5" id="KW-0547">Nucleotide-binding</keyword>
<dbReference type="Pfam" id="PF02518">
    <property type="entry name" value="HATPase_c"/>
    <property type="match status" value="1"/>
</dbReference>
<dbReference type="InterPro" id="IPR001610">
    <property type="entry name" value="PAC"/>
</dbReference>
<feature type="domain" description="PAS" evidence="11">
    <location>
        <begin position="157"/>
        <end position="227"/>
    </location>
</feature>
<dbReference type="SMART" id="SM00387">
    <property type="entry name" value="HATPase_c"/>
    <property type="match status" value="1"/>
</dbReference>
<dbReference type="InterPro" id="IPR003594">
    <property type="entry name" value="HATPase_dom"/>
</dbReference>
<evidence type="ECO:0000259" key="10">
    <source>
        <dbReference type="PROSITE" id="PS50109"/>
    </source>
</evidence>
<dbReference type="SUPFAM" id="SSF55785">
    <property type="entry name" value="PYP-like sensor domain (PAS domain)"/>
    <property type="match status" value="3"/>
</dbReference>
<dbReference type="InterPro" id="IPR000014">
    <property type="entry name" value="PAS"/>
</dbReference>
<evidence type="ECO:0000256" key="4">
    <source>
        <dbReference type="ARBA" id="ARBA00022679"/>
    </source>
</evidence>
<reference evidence="13" key="1">
    <citation type="submission" date="2020-09" db="EMBL/GenBank/DDBJ databases">
        <title>A novel bacterium of genus Paenibacillus, isolated from South China Sea.</title>
        <authorList>
            <person name="Huang H."/>
            <person name="Mo K."/>
            <person name="Hu Y."/>
        </authorList>
    </citation>
    <scope>NUCLEOTIDE SEQUENCE</scope>
    <source>
        <strain evidence="13">IB182363</strain>
    </source>
</reference>
<sequence length="632" mass="70662">MTKDRFHLQGEGWFAQAFARAPVGMALVSADGRWLTVNETVCSVIGYAEDELMEMTVRSIVHPDEMDVLLASLTGLLDGTQNSLHLEIRALHKTGCTVRVQLCTSLVRDESEQPCFFVLVLQDVSCRKTGSPFERLPAMSGDRPEYDSRLQSQLEHSNRMYRLFSENSQDVITITSNDGTILFISPASRSVMGYEPEELIGRLATELWHPEDRAVFESSAPDLISGGSSFECRVRHKNGCYFWFESTVKPLDDADGGSEHILGVGRNITERKRAEKKLRAAKERMESFIRNNVDPIMIMDSESIVQQVNEAFENRFGWSGDEIVGRPLGELGLIPPDRSEEIQRNIQRLTSGESLKGFETVRQCKDGTKLNVLVTAFPMNDERGRLSGWSVSLRDMSDRKHAEELMINSEKLSLAGQLAAGIAHEIRNPITAIKGFVQLMRNGYAEKKEYFDIIASEITRIEMILNELLILAKPQTVKLERQDIRVLLAQVTTLLDTQAILNNVQIVTEFSPGITHISCDENQLKQVFINFIKNAIEAMPGGGEIVIRLKREGTDRIRLSIIDQGCGIPEHVLGRLGQPFYTTKENGTGLGFMVSKRIIENHHGTVKVTSCENSGTTVDVVLPLAHEQQTGI</sequence>
<feature type="domain" description="PAC" evidence="12">
    <location>
        <begin position="356"/>
        <end position="408"/>
    </location>
</feature>
<dbReference type="PANTHER" id="PTHR43065:SF34">
    <property type="entry name" value="SPORULATION KINASE A"/>
    <property type="match status" value="1"/>
</dbReference>
<comment type="caution">
    <text evidence="13">The sequence shown here is derived from an EMBL/GenBank/DDBJ whole genome shotgun (WGS) entry which is preliminary data.</text>
</comment>
<dbReference type="SMART" id="SM00086">
    <property type="entry name" value="PAC"/>
    <property type="match status" value="3"/>
</dbReference>
<evidence type="ECO:0000256" key="8">
    <source>
        <dbReference type="ARBA" id="ARBA00022969"/>
    </source>
</evidence>
<dbReference type="SMART" id="SM00388">
    <property type="entry name" value="HisKA"/>
    <property type="match status" value="1"/>
</dbReference>
<dbReference type="SUPFAM" id="SSF55874">
    <property type="entry name" value="ATPase domain of HSP90 chaperone/DNA topoisomerase II/histidine kinase"/>
    <property type="match status" value="1"/>
</dbReference>
<dbReference type="PANTHER" id="PTHR43065">
    <property type="entry name" value="SENSOR HISTIDINE KINASE"/>
    <property type="match status" value="1"/>
</dbReference>
<dbReference type="InterPro" id="IPR003661">
    <property type="entry name" value="HisK_dim/P_dom"/>
</dbReference>
<dbReference type="Gene3D" id="1.10.287.130">
    <property type="match status" value="1"/>
</dbReference>
<proteinExistence type="predicted"/>
<dbReference type="Gene3D" id="3.30.450.20">
    <property type="entry name" value="PAS domain"/>
    <property type="match status" value="3"/>
</dbReference>
<feature type="domain" description="PAS" evidence="11">
    <location>
        <begin position="281"/>
        <end position="353"/>
    </location>
</feature>
<evidence type="ECO:0000256" key="2">
    <source>
        <dbReference type="ARBA" id="ARBA00012438"/>
    </source>
</evidence>
<dbReference type="Pfam" id="PF13426">
    <property type="entry name" value="PAS_9"/>
    <property type="match status" value="1"/>
</dbReference>
<evidence type="ECO:0000256" key="7">
    <source>
        <dbReference type="ARBA" id="ARBA00022840"/>
    </source>
</evidence>
<dbReference type="FunFam" id="1.10.287.130:FF:000040">
    <property type="entry name" value="PAS domain-containing sensor histidine kinase"/>
    <property type="match status" value="1"/>
</dbReference>
<dbReference type="CDD" id="cd00130">
    <property type="entry name" value="PAS"/>
    <property type="match status" value="3"/>
</dbReference>
<evidence type="ECO:0000259" key="12">
    <source>
        <dbReference type="PROSITE" id="PS50113"/>
    </source>
</evidence>
<dbReference type="InterPro" id="IPR036890">
    <property type="entry name" value="HATPase_C_sf"/>
</dbReference>
<evidence type="ECO:0000256" key="1">
    <source>
        <dbReference type="ARBA" id="ARBA00000085"/>
    </source>
</evidence>